<dbReference type="OrthoDB" id="775260at2759"/>
<evidence type="ECO:0000256" key="3">
    <source>
        <dbReference type="ARBA" id="ARBA00022723"/>
    </source>
</evidence>
<evidence type="ECO:0000256" key="9">
    <source>
        <dbReference type="SAM" id="MobiDB-lite"/>
    </source>
</evidence>
<dbReference type="InterPro" id="IPR013087">
    <property type="entry name" value="Znf_C2H2_type"/>
</dbReference>
<dbReference type="GO" id="GO:0052381">
    <property type="term" value="F:tRNA dimethylallyltransferase activity"/>
    <property type="evidence" value="ECO:0007669"/>
    <property type="project" value="InterPro"/>
</dbReference>
<keyword evidence="3" id="KW-0479">Metal-binding</keyword>
<dbReference type="PANTHER" id="PTHR11088:SF89">
    <property type="entry name" value="TRNA DIMETHYLALLYLTRANSFERASE"/>
    <property type="match status" value="1"/>
</dbReference>
<accession>A0A087U2N0</accession>
<dbReference type="InterPro" id="IPR018022">
    <property type="entry name" value="IPT"/>
</dbReference>
<evidence type="ECO:0000256" key="1">
    <source>
        <dbReference type="ARBA" id="ARBA00005842"/>
    </source>
</evidence>
<dbReference type="InterPro" id="IPR039657">
    <property type="entry name" value="Dimethylallyltransferase"/>
</dbReference>
<feature type="non-terminal residue" evidence="11">
    <location>
        <position position="462"/>
    </location>
</feature>
<keyword evidence="12" id="KW-1185">Reference proteome</keyword>
<evidence type="ECO:0000256" key="5">
    <source>
        <dbReference type="ARBA" id="ARBA00022771"/>
    </source>
</evidence>
<dbReference type="GO" id="GO:0005739">
    <property type="term" value="C:mitochondrion"/>
    <property type="evidence" value="ECO:0007669"/>
    <property type="project" value="TreeGrafter"/>
</dbReference>
<organism evidence="11 12">
    <name type="scientific">Stegodyphus mimosarum</name>
    <name type="common">African social velvet spider</name>
    <dbReference type="NCBI Taxonomy" id="407821"/>
    <lineage>
        <taxon>Eukaryota</taxon>
        <taxon>Metazoa</taxon>
        <taxon>Ecdysozoa</taxon>
        <taxon>Arthropoda</taxon>
        <taxon>Chelicerata</taxon>
        <taxon>Arachnida</taxon>
        <taxon>Araneae</taxon>
        <taxon>Araneomorphae</taxon>
        <taxon>Entelegynae</taxon>
        <taxon>Eresoidea</taxon>
        <taxon>Eresidae</taxon>
        <taxon>Stegodyphus</taxon>
    </lineage>
</organism>
<dbReference type="HAMAP" id="MF_00185">
    <property type="entry name" value="IPP_trans"/>
    <property type="match status" value="1"/>
</dbReference>
<protein>
    <submittedName>
        <fullName evidence="11">tRNA dimethylallyltransferase, mitochondrial</fullName>
    </submittedName>
</protein>
<dbReference type="OMA" id="WGLHLKS"/>
<evidence type="ECO:0000313" key="11">
    <source>
        <dbReference type="EMBL" id="KFM71619.1"/>
    </source>
</evidence>
<feature type="region of interest" description="Disordered" evidence="9">
    <location>
        <begin position="439"/>
        <end position="462"/>
    </location>
</feature>
<dbReference type="Pfam" id="PF12171">
    <property type="entry name" value="zf-C2H2_jaz"/>
    <property type="match status" value="1"/>
</dbReference>
<evidence type="ECO:0000256" key="6">
    <source>
        <dbReference type="ARBA" id="ARBA00022833"/>
    </source>
</evidence>
<keyword evidence="7" id="KW-0067">ATP-binding</keyword>
<dbReference type="STRING" id="407821.A0A087U2N0"/>
<feature type="domain" description="C2H2-type" evidence="10">
    <location>
        <begin position="413"/>
        <end position="442"/>
    </location>
</feature>
<evidence type="ECO:0000256" key="7">
    <source>
        <dbReference type="ARBA" id="ARBA00022840"/>
    </source>
</evidence>
<dbReference type="PROSITE" id="PS51257">
    <property type="entry name" value="PROKAR_LIPOPROTEIN"/>
    <property type="match status" value="1"/>
</dbReference>
<dbReference type="AlphaFoldDB" id="A0A087U2N0"/>
<keyword evidence="4" id="KW-0547">Nucleotide-binding</keyword>
<dbReference type="InterPro" id="IPR022755">
    <property type="entry name" value="Znf_C2H2_jaz"/>
</dbReference>
<keyword evidence="2 11" id="KW-0808">Transferase</keyword>
<dbReference type="Gene3D" id="3.40.50.300">
    <property type="entry name" value="P-loop containing nucleotide triphosphate hydrolases"/>
    <property type="match status" value="1"/>
</dbReference>
<dbReference type="PROSITE" id="PS50157">
    <property type="entry name" value="ZINC_FINGER_C2H2_2"/>
    <property type="match status" value="1"/>
</dbReference>
<dbReference type="GO" id="GO:0006400">
    <property type="term" value="P:tRNA modification"/>
    <property type="evidence" value="ECO:0007669"/>
    <property type="project" value="TreeGrafter"/>
</dbReference>
<proteinExistence type="inferred from homology"/>
<dbReference type="SUPFAM" id="SSF57667">
    <property type="entry name" value="beta-beta-alpha zinc fingers"/>
    <property type="match status" value="1"/>
</dbReference>
<evidence type="ECO:0000256" key="2">
    <source>
        <dbReference type="ARBA" id="ARBA00022679"/>
    </source>
</evidence>
<dbReference type="PANTHER" id="PTHR11088">
    <property type="entry name" value="TRNA DIMETHYLALLYLTRANSFERASE"/>
    <property type="match status" value="1"/>
</dbReference>
<dbReference type="Gene3D" id="1.10.20.140">
    <property type="match status" value="1"/>
</dbReference>
<name>A0A087U2N0_STEMI</name>
<keyword evidence="5 8" id="KW-0863">Zinc-finger</keyword>
<feature type="compositionally biased region" description="Basic and acidic residues" evidence="9">
    <location>
        <begin position="445"/>
        <end position="455"/>
    </location>
</feature>
<evidence type="ECO:0000313" key="12">
    <source>
        <dbReference type="Proteomes" id="UP000054359"/>
    </source>
</evidence>
<dbReference type="Pfam" id="PF01715">
    <property type="entry name" value="IPPT"/>
    <property type="match status" value="1"/>
</dbReference>
<evidence type="ECO:0000256" key="8">
    <source>
        <dbReference type="PROSITE-ProRule" id="PRU00042"/>
    </source>
</evidence>
<reference evidence="11 12" key="1">
    <citation type="submission" date="2013-11" db="EMBL/GenBank/DDBJ databases">
        <title>Genome sequencing of Stegodyphus mimosarum.</title>
        <authorList>
            <person name="Bechsgaard J."/>
        </authorList>
    </citation>
    <scope>NUCLEOTIDE SEQUENCE [LARGE SCALE GENOMIC DNA]</scope>
</reference>
<dbReference type="SUPFAM" id="SSF52540">
    <property type="entry name" value="P-loop containing nucleoside triphosphate hydrolases"/>
    <property type="match status" value="2"/>
</dbReference>
<dbReference type="EMBL" id="KK117869">
    <property type="protein sequence ID" value="KFM71619.1"/>
    <property type="molecule type" value="Genomic_DNA"/>
</dbReference>
<evidence type="ECO:0000259" key="10">
    <source>
        <dbReference type="PROSITE" id="PS50157"/>
    </source>
</evidence>
<keyword evidence="6" id="KW-0862">Zinc</keyword>
<evidence type="ECO:0000256" key="4">
    <source>
        <dbReference type="ARBA" id="ARBA00022741"/>
    </source>
</evidence>
<comment type="similarity">
    <text evidence="1">Belongs to the IPP transferase family.</text>
</comment>
<dbReference type="InterPro" id="IPR027417">
    <property type="entry name" value="P-loop_NTPase"/>
</dbReference>
<dbReference type="GO" id="GO:0005524">
    <property type="term" value="F:ATP binding"/>
    <property type="evidence" value="ECO:0007669"/>
    <property type="project" value="UniProtKB-KW"/>
</dbReference>
<gene>
    <name evidence="11" type="ORF">X975_24487</name>
</gene>
<dbReference type="Gene3D" id="3.30.160.60">
    <property type="entry name" value="Classic Zinc Finger"/>
    <property type="match status" value="1"/>
</dbReference>
<dbReference type="Proteomes" id="UP000054359">
    <property type="component" value="Unassembled WGS sequence"/>
</dbReference>
<dbReference type="GO" id="GO:0008270">
    <property type="term" value="F:zinc ion binding"/>
    <property type="evidence" value="ECO:0007669"/>
    <property type="project" value="UniProtKB-KW"/>
</dbReference>
<dbReference type="PROSITE" id="PS00028">
    <property type="entry name" value="ZINC_FINGER_C2H2_1"/>
    <property type="match status" value="1"/>
</dbReference>
<dbReference type="InterPro" id="IPR036236">
    <property type="entry name" value="Znf_C2H2_sf"/>
</dbReference>
<sequence length="462" mass="53383">MGNTLFKPKFWKMLPSSSVVIILGCTGTGKSKLGIELAKKFNGEIISADSMQVYKGLDIVTNKVTPEEQKEAVHHLINCVDPLSRYTVVDFRNKALPLIYRLLKENKMPIIVGGTNYYIESLLWEVLVNPQEEGNKLLWDEERQNENKLSEDSLNFSDISLLLQQKITQDSVHDVPNDILHKALQQVDPDMANTLHPRDRRKVIRSLQVYQQHGRTHSEILAKQRSQDGGSTLGGPLRFKNSVMLWLQCDKEVLERRLNDRVDDMIKRGLVDELLGFHKCYNEKRLASEKPSYTEGIFQSIGFKEFHEYLILPEEKRNDTSGKKALDKAIEDMKLRTRQYARKQVKWIINRFLRKPDRQVPPVYGLDATNLDLWKENVLDPSAEIVQAVKKNQIPSQKPLPLLESLQNMPETYYCEVCDRIFVGRRTWEIHINSKKHSKRKASLKKADKNAKEQKIPLCNTP</sequence>